<accession>A0A1E5T6P8</accession>
<sequence length="133" mass="15558">MVNAQTKSANELAQDFILKVMREYKNPMAYFPLSKDIFLPTEEEIMREELKNSYPDRAVVMGSFIFLKKGSNYKREPFVDAQGNRMFDNFLDPNRRGLSLKANQAFFQKKQQMLNGNPNVGKFLLFNEAFKRD</sequence>
<keyword evidence="2" id="KW-1185">Reference proteome</keyword>
<dbReference type="AlphaFoldDB" id="A0A1E5T6P8"/>
<evidence type="ECO:0000313" key="2">
    <source>
        <dbReference type="Proteomes" id="UP000095552"/>
    </source>
</evidence>
<name>A0A1E5T6P8_9BACT</name>
<dbReference type="EMBL" id="MDGQ01000003">
    <property type="protein sequence ID" value="OEK07064.1"/>
    <property type="molecule type" value="Genomic_DNA"/>
</dbReference>
<protein>
    <submittedName>
        <fullName evidence="1">Uncharacterized protein</fullName>
    </submittedName>
</protein>
<comment type="caution">
    <text evidence="1">The sequence shown here is derived from an EMBL/GenBank/DDBJ whole genome shotgun (WGS) entry which is preliminary data.</text>
</comment>
<gene>
    <name evidence="1" type="ORF">BFP71_05245</name>
</gene>
<proteinExistence type="predicted"/>
<evidence type="ECO:0000313" key="1">
    <source>
        <dbReference type="EMBL" id="OEK07064.1"/>
    </source>
</evidence>
<dbReference type="Proteomes" id="UP000095552">
    <property type="component" value="Unassembled WGS sequence"/>
</dbReference>
<reference evidence="1 2" key="1">
    <citation type="submission" date="2016-08" db="EMBL/GenBank/DDBJ databases">
        <title>Draft genome of Fabibacter sp. strain SK-8.</title>
        <authorList>
            <person name="Wong S.-K."/>
            <person name="Hamasaki K."/>
            <person name="Yoshizawa S."/>
        </authorList>
    </citation>
    <scope>NUCLEOTIDE SEQUENCE [LARGE SCALE GENOMIC DNA]</scope>
    <source>
        <strain evidence="1 2">SK-8</strain>
    </source>
</reference>
<organism evidence="1 2">
    <name type="scientific">Roseivirga misakiensis</name>
    <dbReference type="NCBI Taxonomy" id="1563681"/>
    <lineage>
        <taxon>Bacteria</taxon>
        <taxon>Pseudomonadati</taxon>
        <taxon>Bacteroidota</taxon>
        <taxon>Cytophagia</taxon>
        <taxon>Cytophagales</taxon>
        <taxon>Roseivirgaceae</taxon>
        <taxon>Roseivirga</taxon>
    </lineage>
</organism>